<keyword evidence="3" id="KW-1185">Reference proteome</keyword>
<dbReference type="PROSITE" id="PS50097">
    <property type="entry name" value="BTB"/>
    <property type="match status" value="1"/>
</dbReference>
<evidence type="ECO:0000313" key="2">
    <source>
        <dbReference type="EMBL" id="KAK7687826.1"/>
    </source>
</evidence>
<evidence type="ECO:0000313" key="3">
    <source>
        <dbReference type="Proteomes" id="UP001385951"/>
    </source>
</evidence>
<dbReference type="Proteomes" id="UP001385951">
    <property type="component" value="Unassembled WGS sequence"/>
</dbReference>
<dbReference type="SMART" id="SM00225">
    <property type="entry name" value="BTB"/>
    <property type="match status" value="2"/>
</dbReference>
<dbReference type="InterPro" id="IPR000210">
    <property type="entry name" value="BTB/POZ_dom"/>
</dbReference>
<comment type="caution">
    <text evidence="2">The sequence shown here is derived from an EMBL/GenBank/DDBJ whole genome shotgun (WGS) entry which is preliminary data.</text>
</comment>
<proteinExistence type="predicted"/>
<dbReference type="Gene3D" id="3.30.710.10">
    <property type="entry name" value="Potassium Channel Kv1.1, Chain A"/>
    <property type="match status" value="1"/>
</dbReference>
<evidence type="ECO:0000259" key="1">
    <source>
        <dbReference type="PROSITE" id="PS50097"/>
    </source>
</evidence>
<dbReference type="AlphaFoldDB" id="A0AAW0GDY7"/>
<sequence>MTATRVIAQAPFDDTEANIVLRTSDNIDFYVYRDILKVASPFFRALFSLPHPPPVHSLDPNPDPASLHDGLSPEGLPIVSIPEDSESFDYILRICYPIHTPKQSESLPIVERALSASLKYEIDRATQFLMKDFVRLGTLNPFWMYMVACRLDLKNEAESAATVLQKKYYPSGYGNPPSTDADFVRIATEVYSDGFEQLPAIHLYRLLRHICFGDDLSFHATVPSSSEIQDPLDNQELSIVPFDVDIMGDHPPDILLKSSDGITIPVHRFVLRLASANFITTQSETSKYPQHNGVPMVSLPHPAQTLIQILRACYFSFDPTTTDHNPDDDIHLYVIAQSYGMRSVANMFKLQWLSHAHATKDTLGIYLVSCLHGWNDEAWRAARQLVTHATSAPISSISIPEMNIDGSTSYYYALLKSIHRVHQVEAAALQTSGIFQRKAQETWNDLSYACTPSISPAVAFRALQTITSAEKLVDPAHDKLPSTTVPGFCYYPALFIRRMVSESERFNRGRQEAISVMGT</sequence>
<dbReference type="InterPro" id="IPR011333">
    <property type="entry name" value="SKP1/BTB/POZ_sf"/>
</dbReference>
<reference evidence="2 3" key="1">
    <citation type="submission" date="2022-09" db="EMBL/GenBank/DDBJ databases">
        <authorList>
            <person name="Palmer J.M."/>
        </authorList>
    </citation>
    <scope>NUCLEOTIDE SEQUENCE [LARGE SCALE GENOMIC DNA]</scope>
    <source>
        <strain evidence="2 3">DSM 7382</strain>
    </source>
</reference>
<dbReference type="EMBL" id="JASBNA010000012">
    <property type="protein sequence ID" value="KAK7687826.1"/>
    <property type="molecule type" value="Genomic_DNA"/>
</dbReference>
<accession>A0AAW0GDY7</accession>
<feature type="domain" description="BTB" evidence="1">
    <location>
        <begin position="17"/>
        <end position="96"/>
    </location>
</feature>
<gene>
    <name evidence="2" type="ORF">QCA50_009045</name>
</gene>
<dbReference type="SUPFAM" id="SSF54695">
    <property type="entry name" value="POZ domain"/>
    <property type="match status" value="1"/>
</dbReference>
<protein>
    <recommendedName>
        <fullName evidence="1">BTB domain-containing protein</fullName>
    </recommendedName>
</protein>
<organism evidence="2 3">
    <name type="scientific">Cerrena zonata</name>
    <dbReference type="NCBI Taxonomy" id="2478898"/>
    <lineage>
        <taxon>Eukaryota</taxon>
        <taxon>Fungi</taxon>
        <taxon>Dikarya</taxon>
        <taxon>Basidiomycota</taxon>
        <taxon>Agaricomycotina</taxon>
        <taxon>Agaricomycetes</taxon>
        <taxon>Polyporales</taxon>
        <taxon>Cerrenaceae</taxon>
        <taxon>Cerrena</taxon>
    </lineage>
</organism>
<name>A0AAW0GDY7_9APHY</name>